<keyword evidence="6" id="KW-0067">ATP-binding</keyword>
<dbReference type="SUPFAM" id="SSF52058">
    <property type="entry name" value="L domain-like"/>
    <property type="match status" value="2"/>
</dbReference>
<organism evidence="14 15">
    <name type="scientific">Miscanthus lutarioriparius</name>
    <dbReference type="NCBI Taxonomy" id="422564"/>
    <lineage>
        <taxon>Eukaryota</taxon>
        <taxon>Viridiplantae</taxon>
        <taxon>Streptophyta</taxon>
        <taxon>Embryophyta</taxon>
        <taxon>Tracheophyta</taxon>
        <taxon>Spermatophyta</taxon>
        <taxon>Magnoliopsida</taxon>
        <taxon>Liliopsida</taxon>
        <taxon>Poales</taxon>
        <taxon>Poaceae</taxon>
        <taxon>PACMAD clade</taxon>
        <taxon>Panicoideae</taxon>
        <taxon>Andropogonodae</taxon>
        <taxon>Andropogoneae</taxon>
        <taxon>Saccharinae</taxon>
        <taxon>Miscanthus</taxon>
    </lineage>
</organism>
<dbReference type="FunFam" id="1.10.10.10:FF:000322">
    <property type="entry name" value="Probable disease resistance protein At1g63360"/>
    <property type="match status" value="1"/>
</dbReference>
<dbReference type="InterPro" id="IPR032675">
    <property type="entry name" value="LRR_dom_sf"/>
</dbReference>
<dbReference type="SUPFAM" id="SSF52540">
    <property type="entry name" value="P-loop containing nucleoside triphosphate hydrolases"/>
    <property type="match status" value="1"/>
</dbReference>
<evidence type="ECO:0000259" key="12">
    <source>
        <dbReference type="Pfam" id="PF23598"/>
    </source>
</evidence>
<evidence type="ECO:0000259" key="10">
    <source>
        <dbReference type="Pfam" id="PF18052"/>
    </source>
</evidence>
<reference evidence="14" key="1">
    <citation type="submission" date="2020-10" db="EMBL/GenBank/DDBJ databases">
        <authorList>
            <person name="Han B."/>
            <person name="Lu T."/>
            <person name="Zhao Q."/>
            <person name="Huang X."/>
            <person name="Zhao Y."/>
        </authorList>
    </citation>
    <scope>NUCLEOTIDE SEQUENCE</scope>
</reference>
<dbReference type="GO" id="GO:0005524">
    <property type="term" value="F:ATP binding"/>
    <property type="evidence" value="ECO:0007669"/>
    <property type="project" value="UniProtKB-KW"/>
</dbReference>
<keyword evidence="3" id="KW-0677">Repeat</keyword>
<feature type="coiled-coil region" evidence="8">
    <location>
        <begin position="35"/>
        <end position="62"/>
    </location>
</feature>
<evidence type="ECO:0000256" key="3">
    <source>
        <dbReference type="ARBA" id="ARBA00022737"/>
    </source>
</evidence>
<proteinExistence type="inferred from homology"/>
<evidence type="ECO:0000256" key="5">
    <source>
        <dbReference type="ARBA" id="ARBA00022821"/>
    </source>
</evidence>
<dbReference type="OrthoDB" id="616692at2759"/>
<dbReference type="InterPro" id="IPR055414">
    <property type="entry name" value="LRR_R13L4/SHOC2-like"/>
</dbReference>
<evidence type="ECO:0000256" key="4">
    <source>
        <dbReference type="ARBA" id="ARBA00022741"/>
    </source>
</evidence>
<dbReference type="InterPro" id="IPR058922">
    <property type="entry name" value="WHD_DRP"/>
</dbReference>
<feature type="domain" description="Disease resistance R13L4/SHOC-2-like LRR" evidence="12">
    <location>
        <begin position="558"/>
        <end position="663"/>
    </location>
</feature>
<sequence length="1306" mass="146295">MVGMEAAALSAAITGILKVVGNKLAPLVIKEYSSIVSVKKDLQELQDLVQEINCRLGTAEDRATGDVPWLKKLKQVAYDVDDVVDEFQLKAEKHDANGGGGFVSRYLHTKTESFIFQCKAAKKIKKINKRFAKIVKQRTDLTAIFGHDPVSHINMSVVNMQTLPVGDEATILGRDQEMHLIISNLVETNDKQEFKVVSIVGLGGSGKTALAKLIFNDGETIEKHFEVRLWVHVSQEFDSEKLIKKLFEAFADKDTGQPSLPYMSKRIQGGLTQKKFLIVMDDVWTESQNKWGEIMGYLKTGAPGSGLLLTTRSIKVAEAVRSTYQLCLPRLSQDDSWHLFQQSFRMPAKFLDSDFTLVAKEIIQACCGLPLAIKVLAGSLADKELIGEWQAMRDILLDVEGEAVSACLNLSYLNLPSHLKQCFTMCSLFPKGHLIYKQQLIDQWIAHDMISLSPGVDDLEHIGHMYFNSLVQLFFLQDVEEYEGAVRCKMHDLFHDLARSILCEEISTIVQEDATSYTRGYRYFSLIEQPRKLLPEEVFENARVIYVDKGDGIKFGKALKNTKHLRSIILNSISSTAVLTSILHVKNLKYLEISQLKCEALPEAISDIWSMQALYIKSSGLLELPKSIGMLKKLRTLSLTGCSRLKTLPDSIGDCDMLSTLDFTDCIAFKELPNSIGRNKRLRVLRLVCTGIVRLPSSITTLENLEYLKLERNMPTEFPEGIGNLTKIKALELDKYIAIPSGIGQLTRLEKLNSFCVEFDVKYARISELETLSRISGKLAINFLGRLMDSCDARRACLKQKENLHELELSWGPRHRSLNDEHEVAVLDGLEPPLGIKQLTIRMYGGGQFAWWMLKQVGGGVQGSRQFPFLTKMILFDFPNLKQLDGLVQLPCLEKLHLKDMPALESISGGPFPSLVKLKMEGLCSLGEVWMVPDRTFFGNEEGEGCNNYNPHQSGQVQIGSHLTDLDIYCCPKLRVKPYFTDSLEHLQLDTCNINMLLYPCQGQGSSSSYSTSPLSYSHLKVVELLRMKSSLPLSPGLGSAGCGSEMLQHMSALESLVIFCCNDLTELPECLGELCSLQKMTIKKCNSLCSLPKSIGRLTSLQELEIQECEALVQFPESLGELCSLYRLEIDRLPVLTCLPKSLCHLRSLKELSIGCCDVLGELPECLGELHRLRKFKIWGLDSLTHLPQSLCCLMSLQVLEIGLCDAIGELPECLGELHCLGKFRIWELPSLSCLPQSLCRLTSSLEKFEIVSCPGIRSLPEWMKDLTALQRLEISGCPHLERRCDKEIGEDWHLISHIPVLRIG</sequence>
<evidence type="ECO:0000259" key="9">
    <source>
        <dbReference type="Pfam" id="PF00931"/>
    </source>
</evidence>
<keyword evidence="15" id="KW-1185">Reference proteome</keyword>
<comment type="caution">
    <text evidence="14">The sequence shown here is derived from an EMBL/GenBank/DDBJ whole genome shotgun (WGS) entry which is preliminary data.</text>
</comment>
<dbReference type="GO" id="GO:0009626">
    <property type="term" value="P:plant-type hypersensitive response"/>
    <property type="evidence" value="ECO:0007669"/>
    <property type="project" value="UniProtKB-ARBA"/>
</dbReference>
<feature type="domain" description="Disease resistance R13L4/SHOC-2-like LRR" evidence="12">
    <location>
        <begin position="1114"/>
        <end position="1276"/>
    </location>
</feature>
<evidence type="ECO:0000256" key="1">
    <source>
        <dbReference type="ARBA" id="ARBA00008894"/>
    </source>
</evidence>
<name>A0A811QA05_9POAL</name>
<evidence type="ECO:0000256" key="6">
    <source>
        <dbReference type="ARBA" id="ARBA00022840"/>
    </source>
</evidence>
<feature type="domain" description="Disease resistance N-terminal" evidence="10">
    <location>
        <begin position="17"/>
        <end position="99"/>
    </location>
</feature>
<dbReference type="InterPro" id="IPR042197">
    <property type="entry name" value="Apaf_helical"/>
</dbReference>
<dbReference type="InterPro" id="IPR041118">
    <property type="entry name" value="Rx_N"/>
</dbReference>
<dbReference type="Gene3D" id="1.20.5.4130">
    <property type="match status" value="1"/>
</dbReference>
<feature type="domain" description="R13L1/DRL21-like LRR repeat region" evidence="13">
    <location>
        <begin position="766"/>
        <end position="901"/>
    </location>
</feature>
<dbReference type="GO" id="GO:0002758">
    <property type="term" value="P:innate immune response-activating signaling pathway"/>
    <property type="evidence" value="ECO:0007669"/>
    <property type="project" value="UniProtKB-ARBA"/>
</dbReference>
<dbReference type="InterPro" id="IPR036388">
    <property type="entry name" value="WH-like_DNA-bd_sf"/>
</dbReference>
<evidence type="ECO:0000256" key="2">
    <source>
        <dbReference type="ARBA" id="ARBA00022614"/>
    </source>
</evidence>
<accession>A0A811QA05</accession>
<dbReference type="InterPro" id="IPR002182">
    <property type="entry name" value="NB-ARC"/>
</dbReference>
<dbReference type="InterPro" id="IPR056789">
    <property type="entry name" value="LRR_R13L1-DRL21"/>
</dbReference>
<evidence type="ECO:0000313" key="14">
    <source>
        <dbReference type="EMBL" id="CAD6255043.1"/>
    </source>
</evidence>
<evidence type="ECO:0000259" key="13">
    <source>
        <dbReference type="Pfam" id="PF25019"/>
    </source>
</evidence>
<keyword evidence="5" id="KW-0611">Plant defense</keyword>
<feature type="domain" description="NB-ARC" evidence="9">
    <location>
        <begin position="175"/>
        <end position="343"/>
    </location>
</feature>
<keyword evidence="7 8" id="KW-0175">Coiled coil</keyword>
<comment type="similarity">
    <text evidence="1">Belongs to the disease resistance NB-LRR family.</text>
</comment>
<dbReference type="Pfam" id="PF18052">
    <property type="entry name" value="Rx_N"/>
    <property type="match status" value="1"/>
</dbReference>
<evidence type="ECO:0000256" key="7">
    <source>
        <dbReference type="ARBA" id="ARBA00023054"/>
    </source>
</evidence>
<feature type="domain" description="Disease resistance protein winged helix" evidence="11">
    <location>
        <begin position="428"/>
        <end position="498"/>
    </location>
</feature>
<gene>
    <name evidence="14" type="ORF">NCGR_LOCUS38640</name>
</gene>
<dbReference type="Gene3D" id="1.10.10.10">
    <property type="entry name" value="Winged helix-like DNA-binding domain superfamily/Winged helix DNA-binding domain"/>
    <property type="match status" value="1"/>
</dbReference>
<evidence type="ECO:0000259" key="11">
    <source>
        <dbReference type="Pfam" id="PF23559"/>
    </source>
</evidence>
<dbReference type="Pfam" id="PF23598">
    <property type="entry name" value="LRR_14"/>
    <property type="match status" value="2"/>
</dbReference>
<dbReference type="EMBL" id="CAJGYO010000009">
    <property type="protein sequence ID" value="CAD6255043.1"/>
    <property type="molecule type" value="Genomic_DNA"/>
</dbReference>
<dbReference type="Pfam" id="PF00931">
    <property type="entry name" value="NB-ARC"/>
    <property type="match status" value="1"/>
</dbReference>
<keyword evidence="4" id="KW-0547">Nucleotide-binding</keyword>
<dbReference type="GO" id="GO:0043531">
    <property type="term" value="F:ADP binding"/>
    <property type="evidence" value="ECO:0007669"/>
    <property type="project" value="InterPro"/>
</dbReference>
<dbReference type="PRINTS" id="PR00364">
    <property type="entry name" value="DISEASERSIST"/>
</dbReference>
<dbReference type="PANTHER" id="PTHR36766">
    <property type="entry name" value="PLANT BROAD-SPECTRUM MILDEW RESISTANCE PROTEIN RPW8"/>
    <property type="match status" value="1"/>
</dbReference>
<dbReference type="PANTHER" id="PTHR36766:SF56">
    <property type="match status" value="1"/>
</dbReference>
<dbReference type="Gene3D" id="1.10.8.430">
    <property type="entry name" value="Helical domain of apoptotic protease-activating factors"/>
    <property type="match status" value="1"/>
</dbReference>
<dbReference type="Proteomes" id="UP000604825">
    <property type="component" value="Unassembled WGS sequence"/>
</dbReference>
<protein>
    <submittedName>
        <fullName evidence="14">Uncharacterized protein</fullName>
    </submittedName>
</protein>
<keyword evidence="2" id="KW-0433">Leucine-rich repeat</keyword>
<dbReference type="InterPro" id="IPR027417">
    <property type="entry name" value="P-loop_NTPase"/>
</dbReference>
<evidence type="ECO:0000313" key="15">
    <source>
        <dbReference type="Proteomes" id="UP000604825"/>
    </source>
</evidence>
<dbReference type="Gene3D" id="3.40.50.300">
    <property type="entry name" value="P-loop containing nucleotide triphosphate hydrolases"/>
    <property type="match status" value="1"/>
</dbReference>
<dbReference type="Pfam" id="PF23559">
    <property type="entry name" value="WHD_DRP"/>
    <property type="match status" value="1"/>
</dbReference>
<dbReference type="Gene3D" id="3.80.10.10">
    <property type="entry name" value="Ribonuclease Inhibitor"/>
    <property type="match status" value="3"/>
</dbReference>
<evidence type="ECO:0000256" key="8">
    <source>
        <dbReference type="SAM" id="Coils"/>
    </source>
</evidence>
<dbReference type="Pfam" id="PF25019">
    <property type="entry name" value="LRR_R13L1-DRL21"/>
    <property type="match status" value="1"/>
</dbReference>
<dbReference type="GO" id="GO:0042742">
    <property type="term" value="P:defense response to bacterium"/>
    <property type="evidence" value="ECO:0007669"/>
    <property type="project" value="UniProtKB-ARBA"/>
</dbReference>